<dbReference type="InterPro" id="IPR027818">
    <property type="entry name" value="SPACA9"/>
</dbReference>
<dbReference type="Proteomes" id="UP000582182">
    <property type="component" value="Unassembled WGS sequence"/>
</dbReference>
<proteinExistence type="predicted"/>
<dbReference type="OrthoDB" id="9999829at2759"/>
<dbReference type="PANTHER" id="PTHR32455:SF1">
    <property type="entry name" value="SPERM ACROSOME-ASSOCIATED PROTEIN 9"/>
    <property type="match status" value="1"/>
</dbReference>
<dbReference type="Pfam" id="PF15120">
    <property type="entry name" value="SPACA9"/>
    <property type="match status" value="1"/>
</dbReference>
<name>A0A7L3L124_9CHAR</name>
<accession>A0A7L3L124</accession>
<dbReference type="GO" id="GO:0097546">
    <property type="term" value="C:ciliary base"/>
    <property type="evidence" value="ECO:0007669"/>
    <property type="project" value="TreeGrafter"/>
</dbReference>
<feature type="region of interest" description="Disordered" evidence="1">
    <location>
        <begin position="228"/>
        <end position="251"/>
    </location>
</feature>
<gene>
    <name evidence="2" type="primary">Spaca9</name>
    <name evidence="2" type="ORF">TURVEL_R11754</name>
</gene>
<dbReference type="GO" id="GO:0001669">
    <property type="term" value="C:acrosomal vesicle"/>
    <property type="evidence" value="ECO:0007669"/>
    <property type="project" value="TreeGrafter"/>
</dbReference>
<keyword evidence="3" id="KW-1185">Reference proteome</keyword>
<evidence type="ECO:0000256" key="1">
    <source>
        <dbReference type="SAM" id="MobiDB-lite"/>
    </source>
</evidence>
<dbReference type="PANTHER" id="PTHR32455">
    <property type="entry name" value="SPERM ACROSOME-ASSOCIATED PROTEIN 9"/>
    <property type="match status" value="1"/>
</dbReference>
<organism evidence="2 3">
    <name type="scientific">Turnix velox</name>
    <name type="common">Little buttonquail</name>
    <dbReference type="NCBI Taxonomy" id="2529409"/>
    <lineage>
        <taxon>Eukaryota</taxon>
        <taxon>Metazoa</taxon>
        <taxon>Chordata</taxon>
        <taxon>Craniata</taxon>
        <taxon>Vertebrata</taxon>
        <taxon>Euteleostomi</taxon>
        <taxon>Archelosauria</taxon>
        <taxon>Archosauria</taxon>
        <taxon>Dinosauria</taxon>
        <taxon>Saurischia</taxon>
        <taxon>Theropoda</taxon>
        <taxon>Coelurosauria</taxon>
        <taxon>Aves</taxon>
        <taxon>Neognathae</taxon>
        <taxon>Neoaves</taxon>
        <taxon>Charadriiformes</taxon>
        <taxon>Turnicidae</taxon>
        <taxon>Turnix</taxon>
    </lineage>
</organism>
<feature type="non-terminal residue" evidence="2">
    <location>
        <position position="1"/>
    </location>
</feature>
<evidence type="ECO:0000313" key="3">
    <source>
        <dbReference type="Proteomes" id="UP000582182"/>
    </source>
</evidence>
<sequence>MNEVKATLKVIEQNYQLFLQHQFIFIRALQNTRENAREMFSPVANISQVQDYMDHHCNNTTDRRVLSMFLNLCNDLSLLCDKLEMVHSGNNITNGILERCKMLLSHSNNLSSIRVKHPSNVVYRLSCEEAKNYGGVVSLIPIVLECVKEWITHSEKMPRRALYNVSAGNAVSEERAPQEAPARANTTCAPQTPCCAPQTPRSVHLDAQISTSNKDNEQVQGSERVWKKNLNDAGHHSGKLKGPWKPPGRHA</sequence>
<feature type="non-terminal residue" evidence="2">
    <location>
        <position position="251"/>
    </location>
</feature>
<reference evidence="2 3" key="1">
    <citation type="submission" date="2019-09" db="EMBL/GenBank/DDBJ databases">
        <title>Bird 10,000 Genomes (B10K) Project - Family phase.</title>
        <authorList>
            <person name="Zhang G."/>
        </authorList>
    </citation>
    <scope>NUCLEOTIDE SEQUENCE [LARGE SCALE GENOMIC DNA]</scope>
    <source>
        <strain evidence="2">B10K-DU-029-46</strain>
    </source>
</reference>
<dbReference type="AlphaFoldDB" id="A0A7L3L124"/>
<dbReference type="EMBL" id="VZTY01001958">
    <property type="protein sequence ID" value="NXU47695.1"/>
    <property type="molecule type" value="Genomic_DNA"/>
</dbReference>
<evidence type="ECO:0000313" key="2">
    <source>
        <dbReference type="EMBL" id="NXU47695.1"/>
    </source>
</evidence>
<dbReference type="GO" id="GO:0036126">
    <property type="term" value="C:sperm flagellum"/>
    <property type="evidence" value="ECO:0007669"/>
    <property type="project" value="TreeGrafter"/>
</dbReference>
<comment type="caution">
    <text evidence="2">The sequence shown here is derived from an EMBL/GenBank/DDBJ whole genome shotgun (WGS) entry which is preliminary data.</text>
</comment>
<protein>
    <submittedName>
        <fullName evidence="2">SACA9 protein</fullName>
    </submittedName>
</protein>